<dbReference type="Proteomes" id="UP001178507">
    <property type="component" value="Unassembled WGS sequence"/>
</dbReference>
<evidence type="ECO:0000256" key="1">
    <source>
        <dbReference type="SAM" id="MobiDB-lite"/>
    </source>
</evidence>
<gene>
    <name evidence="3" type="ORF">EVOR1521_LOCUS26065</name>
</gene>
<dbReference type="EMBL" id="CAUJNA010003494">
    <property type="protein sequence ID" value="CAJ1403383.1"/>
    <property type="molecule type" value="Genomic_DNA"/>
</dbReference>
<dbReference type="CDD" id="cd12277">
    <property type="entry name" value="RRM3_MEI2_EAR1_like"/>
    <property type="match status" value="1"/>
</dbReference>
<evidence type="ECO:0000313" key="3">
    <source>
        <dbReference type="EMBL" id="CAJ1403383.1"/>
    </source>
</evidence>
<dbReference type="InterPro" id="IPR035979">
    <property type="entry name" value="RBD_domain_sf"/>
</dbReference>
<dbReference type="Pfam" id="PF04059">
    <property type="entry name" value="RRM_2"/>
    <property type="match status" value="1"/>
</dbReference>
<accession>A0AA36JBY9</accession>
<dbReference type="InterPro" id="IPR007201">
    <property type="entry name" value="Mei2-like_Rrm_C"/>
</dbReference>
<protein>
    <recommendedName>
        <fullName evidence="2">Mei2-like C-terminal RNA recognition motif domain-containing protein</fullName>
    </recommendedName>
</protein>
<feature type="region of interest" description="Disordered" evidence="1">
    <location>
        <begin position="325"/>
        <end position="348"/>
    </location>
</feature>
<evidence type="ECO:0000259" key="2">
    <source>
        <dbReference type="Pfam" id="PF04059"/>
    </source>
</evidence>
<feature type="domain" description="Mei2-like C-terminal RNA recognition motif" evidence="2">
    <location>
        <begin position="182"/>
        <end position="274"/>
    </location>
</feature>
<dbReference type="GO" id="GO:0003676">
    <property type="term" value="F:nucleic acid binding"/>
    <property type="evidence" value="ECO:0007669"/>
    <property type="project" value="InterPro"/>
</dbReference>
<keyword evidence="4" id="KW-1185">Reference proteome</keyword>
<comment type="caution">
    <text evidence="3">The sequence shown here is derived from an EMBL/GenBank/DDBJ whole genome shotgun (WGS) entry which is preliminary data.</text>
</comment>
<reference evidence="3" key="1">
    <citation type="submission" date="2023-08" db="EMBL/GenBank/DDBJ databases">
        <authorList>
            <person name="Chen Y."/>
            <person name="Shah S."/>
            <person name="Dougan E. K."/>
            <person name="Thang M."/>
            <person name="Chan C."/>
        </authorList>
    </citation>
    <scope>NUCLEOTIDE SEQUENCE</scope>
</reference>
<sequence>MLAELCLPSCLATELSDYVVTGENEMGYCHAASMADPQYVFTELQPRVQLLLAPRLMEAANLRIPEPAKVAAPLAAPPGLEGLAFAPPGQVHPRPQVLASKVHATQVRGCGNHPKCPSLPFHFAPEFLARGSGAERQREVQGMEEIIDRAPSSPPSSLSSCTSSPFGSPVSVSHGAWPEGTTTVMVRHIPNRYTTEELLEEVVKRGFAGTFDFLYLPIDFETKKNKGYFFVNMLSEELVWCFRDSFSSHRLEKYKSQKVPEVAAAVTQGFEANVFKYLQTQQTRILNPWFKPMIFRPGPVDNVWTCQSLNISVLPLPLREQLGNRRVRRGKAKEARSREKETSEEDAQ</sequence>
<dbReference type="SUPFAM" id="SSF54928">
    <property type="entry name" value="RNA-binding domain, RBD"/>
    <property type="match status" value="1"/>
</dbReference>
<name>A0AA36JBY9_9DINO</name>
<organism evidence="3 4">
    <name type="scientific">Effrenium voratum</name>
    <dbReference type="NCBI Taxonomy" id="2562239"/>
    <lineage>
        <taxon>Eukaryota</taxon>
        <taxon>Sar</taxon>
        <taxon>Alveolata</taxon>
        <taxon>Dinophyceae</taxon>
        <taxon>Suessiales</taxon>
        <taxon>Symbiodiniaceae</taxon>
        <taxon>Effrenium</taxon>
    </lineage>
</organism>
<proteinExistence type="predicted"/>
<feature type="compositionally biased region" description="Basic and acidic residues" evidence="1">
    <location>
        <begin position="332"/>
        <end position="341"/>
    </location>
</feature>
<evidence type="ECO:0000313" key="4">
    <source>
        <dbReference type="Proteomes" id="UP001178507"/>
    </source>
</evidence>
<dbReference type="AlphaFoldDB" id="A0AA36JBY9"/>